<dbReference type="EMBL" id="FCQH01000015">
    <property type="protein sequence ID" value="CVL04791.1"/>
    <property type="molecule type" value="Genomic_DNA"/>
</dbReference>
<keyword evidence="3" id="KW-1185">Reference proteome</keyword>
<dbReference type="GeneID" id="65092116"/>
<comment type="caution">
    <text evidence="2">The sequence shown here is derived from an EMBL/GenBank/DDBJ whole genome shotgun (WGS) entry which is preliminary data.</text>
</comment>
<evidence type="ECO:0000256" key="1">
    <source>
        <dbReference type="SAM" id="MobiDB-lite"/>
    </source>
</evidence>
<feature type="region of interest" description="Disordered" evidence="1">
    <location>
        <begin position="146"/>
        <end position="186"/>
    </location>
</feature>
<name>A0A1L7UBB7_FUSMA</name>
<sequence>MDGKLRDSRTTGILTQDGFDNLEEGEEYTNDAYRIAGRRRHPRESRRLDPVKAEQGVKREIGIYIGQAAEAVRLQIGLTRLYVQTVSSPLALSLPLLHLVAMGLMALFDPPLAFGHAPRYDTTSELYSGSDSTGVSNPADFLRLSSVPISEGPGRSQENIPNSVDLGLGSQDDPFVISDSDGSDIT</sequence>
<accession>A0A1L7UBB7</accession>
<protein>
    <submittedName>
        <fullName evidence="2">Uncharacterized protein</fullName>
    </submittedName>
</protein>
<dbReference type="AlphaFoldDB" id="A0A1L7UBB7"/>
<gene>
    <name evidence="2" type="ORF">FMAN_12866</name>
</gene>
<dbReference type="Proteomes" id="UP000184255">
    <property type="component" value="Unassembled WGS sequence"/>
</dbReference>
<dbReference type="VEuPathDB" id="FungiDB:FMAN_12866"/>
<organism evidence="2 3">
    <name type="scientific">Fusarium mangiferae</name>
    <name type="common">Mango malformation disease fungus</name>
    <dbReference type="NCBI Taxonomy" id="192010"/>
    <lineage>
        <taxon>Eukaryota</taxon>
        <taxon>Fungi</taxon>
        <taxon>Dikarya</taxon>
        <taxon>Ascomycota</taxon>
        <taxon>Pezizomycotina</taxon>
        <taxon>Sordariomycetes</taxon>
        <taxon>Hypocreomycetidae</taxon>
        <taxon>Hypocreales</taxon>
        <taxon>Nectriaceae</taxon>
        <taxon>Fusarium</taxon>
        <taxon>Fusarium fujikuroi species complex</taxon>
    </lineage>
</organism>
<dbReference type="RefSeq" id="XP_041688946.1">
    <property type="nucleotide sequence ID" value="XM_041823358.1"/>
</dbReference>
<evidence type="ECO:0000313" key="3">
    <source>
        <dbReference type="Proteomes" id="UP000184255"/>
    </source>
</evidence>
<proteinExistence type="predicted"/>
<reference evidence="3" key="1">
    <citation type="journal article" date="2016" name="Genome Biol. Evol.">
        <title>Comparative 'omics' of the Fusarium fujikuroi species complex highlights differences in genetic potential and metabolite synthesis.</title>
        <authorList>
            <person name="Niehaus E.-M."/>
            <person name="Muensterkoetter M."/>
            <person name="Proctor R.H."/>
            <person name="Brown D.W."/>
            <person name="Sharon A."/>
            <person name="Idan Y."/>
            <person name="Oren-Young L."/>
            <person name="Sieber C.M."/>
            <person name="Novak O."/>
            <person name="Pencik A."/>
            <person name="Tarkowska D."/>
            <person name="Hromadova K."/>
            <person name="Freeman S."/>
            <person name="Maymon M."/>
            <person name="Elazar M."/>
            <person name="Youssef S.A."/>
            <person name="El-Shabrawy E.S.M."/>
            <person name="Shalaby A.B.A."/>
            <person name="Houterman P."/>
            <person name="Brock N.L."/>
            <person name="Burkhardt I."/>
            <person name="Tsavkelova E.A."/>
            <person name="Dickschat J.S."/>
            <person name="Galuszka P."/>
            <person name="Gueldener U."/>
            <person name="Tudzynski B."/>
        </authorList>
    </citation>
    <scope>NUCLEOTIDE SEQUENCE [LARGE SCALE GENOMIC DNA]</scope>
    <source>
        <strain evidence="3">MRC7560</strain>
    </source>
</reference>
<evidence type="ECO:0000313" key="2">
    <source>
        <dbReference type="EMBL" id="CVL04791.1"/>
    </source>
</evidence>